<sequence length="257" mass="29908">MKNIFIISFYLICNLYFSQSGKLVVSYSFYESYKNNITLNSVLKINQTQSIFVVDDNMITDKTETGFDKDDNQLIKSYRKSKENRTVYKNYNDATILTLQSGYNPSSFYYIKESFPIFNWKVEKDTKEILGYNCQKATTSFRGRNYIAWFASKIAISDGPWKFEGLPGLILEITDDSGKIKIEANKIILNAENPNTSFNVNKKYPKVTWQEYIQNVDKEFNNQVKAFKSKASEEGVEVELDLKFENMEYVSKKNENN</sequence>
<reference evidence="2" key="6">
    <citation type="journal article" date="2017" name="Nat. Commun.">
        <title>Evolutionary dynamics and genomic features of the Elizabethkingia anophelis 2015 to 2016 Wisconsin outbreak strain.</title>
        <authorList>
            <person name="Perrin A."/>
            <person name="Larsonneur E."/>
            <person name="Nicholson A.C."/>
            <person name="Edwards D.J."/>
            <person name="Gundlach K.M."/>
            <person name="Whitney A.M."/>
            <person name="Gulvik C.A."/>
            <person name="Bell M.E."/>
            <person name="Rendueles O."/>
            <person name="Cury J."/>
            <person name="Hugon P."/>
            <person name="Clermont D."/>
            <person name="Enouf V."/>
            <person name="Loparev V."/>
            <person name="Juieng P."/>
            <person name="Monson T."/>
            <person name="Warshauer D."/>
            <person name="Elbadawi L.I."/>
            <person name="Walters M.S."/>
            <person name="Crist M.B."/>
            <person name="Noble-Wang J."/>
            <person name="Borlaug G."/>
            <person name="Rocha E.P.C."/>
            <person name="Criscuolo A."/>
            <person name="Touchon M."/>
            <person name="Davis J.P."/>
            <person name="Holt K.E."/>
            <person name="McQuiston J.R."/>
            <person name="Brisse S."/>
        </authorList>
    </citation>
    <scope>NUCLEOTIDE SEQUENCE</scope>
</reference>
<reference evidence="2" key="1">
    <citation type="journal article" date="2014" name="Genome Biol. Evol.">
        <title>Comparative genomic analysis of malaria mosquito vector-associated novel pathogen Elizabethkingia anophelis.</title>
        <authorList>
            <person name="Teo J."/>
            <person name="Tan S.Y."/>
            <person name="Liu Y."/>
            <person name="Tay M."/>
            <person name="Ding Y."/>
            <person name="Li Y."/>
            <person name="Kjelleberg S."/>
            <person name="Givskov M."/>
            <person name="Lin R.T."/>
            <person name="Yang L."/>
        </authorList>
    </citation>
    <scope>NUCLEOTIDE SEQUENCE</scope>
</reference>
<reference evidence="2" key="5">
    <citation type="journal article" date="2017" name="Genome Announc.">
        <title>Complete Circularized Genome Sequences of Four Strains of Elizabethkingia anophelis, Including Two Novel Strains Isolated from Wild-Caught Anopheles sinensis.</title>
        <authorList>
            <person name="Pei D."/>
            <person name="Nicholson A.C."/>
            <person name="Jiang J."/>
            <person name="Chen H."/>
            <person name="Whitney A.M."/>
            <person name="Villarma A."/>
            <person name="Bell M."/>
            <person name="Humrighouse B."/>
            <person name="Rowe L.A."/>
            <person name="Sheth M."/>
            <person name="Batra D."/>
            <person name="Juieng P."/>
            <person name="Loparev V.N."/>
            <person name="McQuiston J.R."/>
            <person name="Lan Y."/>
            <person name="Ma Y."/>
            <person name="Xu J."/>
        </authorList>
    </citation>
    <scope>NUCLEOTIDE SEQUENCE</scope>
</reference>
<organism evidence="2">
    <name type="scientific">Elizabethkingia anophelis</name>
    <dbReference type="NCBI Taxonomy" id="1117645"/>
    <lineage>
        <taxon>Bacteria</taxon>
        <taxon>Pseudomonadati</taxon>
        <taxon>Bacteroidota</taxon>
        <taxon>Flavobacteriia</taxon>
        <taxon>Flavobacteriales</taxon>
        <taxon>Weeksellaceae</taxon>
        <taxon>Elizabethkingia</taxon>
    </lineage>
</organism>
<dbReference type="NCBIfam" id="TIGR01200">
    <property type="entry name" value="GLPGLI"/>
    <property type="match status" value="1"/>
</dbReference>
<accession>A0A455ZHK2</accession>
<reference evidence="2" key="3">
    <citation type="journal article" date="2016" name="Genome Announc.">
        <title>Complete Genome Sequences of Four Strains from the 2015-2016 Elizabethkingia anophelis Outbreak.</title>
        <authorList>
            <person name="Nicholson A.C."/>
            <person name="Whitney A.M."/>
            <person name="Emery B.D."/>
            <person name="Bell M.E."/>
            <person name="Gartin J.T."/>
            <person name="Humrighouse B.W."/>
            <person name="Loparev V.N."/>
            <person name="Batra D."/>
            <person name="Sheth M."/>
            <person name="Rowe L.A."/>
            <person name="Juieng P."/>
            <person name="Knipe K."/>
            <person name="Gulvik C."/>
            <person name="McQuiston J.R."/>
        </authorList>
    </citation>
    <scope>NUCLEOTIDE SEQUENCE</scope>
</reference>
<dbReference type="InterPro" id="IPR005901">
    <property type="entry name" value="GLPGLI"/>
</dbReference>
<dbReference type="RefSeq" id="WP_009090465.1">
    <property type="nucleotide sequence ID" value="NZ_CBCRWW010000011.1"/>
</dbReference>
<dbReference type="Pfam" id="PF22252">
    <property type="entry name" value="PNGase_F-II_N"/>
    <property type="match status" value="1"/>
</dbReference>
<reference evidence="2" key="7">
    <citation type="journal article" date="2017" name="Sci. Rep.">
        <title>Genomic features, phylogenetic relationships, and comparative genomics of Elizabethkingia anophelis strain EM361-97 isolated in Taiwan.</title>
        <authorList>
            <person name="Lin J.N."/>
            <person name="Lai C.H."/>
            <person name="Yang C.H."/>
            <person name="Huang Y.H."/>
            <person name="Lin H.H."/>
        </authorList>
    </citation>
    <scope>NUCLEOTIDE SEQUENCE</scope>
</reference>
<dbReference type="AlphaFoldDB" id="A0A455ZHK2"/>
<gene>
    <name evidence="1" type="primary">ICEEaIII(2)_R26_6489_5716</name>
</gene>
<dbReference type="GeneID" id="56683769"/>
<reference evidence="2" key="8">
    <citation type="journal article" date="2018" name="J. ISSAAS">
        <title>In Silico Identification of Three Types of Integrative and Conjugative Elements (ICEs) in Elizabethkingia anophelis Strains Isolated from Around the World.</title>
        <authorList>
            <person name="Xu J."/>
            <person name="Pei D."/>
            <person name="Nicholson A."/>
            <person name="Lan Y."/>
            <person name="Xia Q."/>
        </authorList>
    </citation>
    <scope>NUCLEOTIDE SEQUENCE</scope>
</reference>
<proteinExistence type="predicted"/>
<dbReference type="EMBL" id="BK010607">
    <property type="protein sequence ID" value="DAC75549.1"/>
    <property type="molecule type" value="Genomic_DNA"/>
</dbReference>
<reference evidence="2" key="4">
    <citation type="journal article" date="2016" name="Sci. Rep.">
        <title>Genomic epidemiology and global diversity of the emerging bacterial pathogen Elizabethkingia anophelis.</title>
        <authorList>
            <person name="Breurec S."/>
            <person name="Criscuolo A."/>
            <person name="Diancourt L."/>
            <person name="Rendueles O."/>
            <person name="Vandenbogaert M."/>
            <person name="Passet V."/>
            <person name="Caro V."/>
            <person name="Rocha E.P."/>
            <person name="Touchon M."/>
            <person name="Brisse S."/>
        </authorList>
    </citation>
    <scope>NUCLEOTIDE SEQUENCE</scope>
</reference>
<evidence type="ECO:0000313" key="2">
    <source>
        <dbReference type="EMBL" id="DAC76333.1"/>
    </source>
</evidence>
<dbReference type="EMBL" id="BK010621">
    <property type="protein sequence ID" value="DAC76333.1"/>
    <property type="molecule type" value="Genomic_DNA"/>
</dbReference>
<evidence type="ECO:0000313" key="1">
    <source>
        <dbReference type="EMBL" id="DAC75549.1"/>
    </source>
</evidence>
<name>A0A455ZHK2_9FLAO</name>
<reference evidence="2" key="2">
    <citation type="journal article" date="2014" name="PLoS ONE">
        <title>Insights from the genome annotation of Elizabethkingia anophelis from the malaria vector Anopheles gambiae.</title>
        <authorList>
            <person name="Kukutla P."/>
            <person name="Lindberg B.G."/>
            <person name="Pei D."/>
            <person name="Rayl M."/>
            <person name="Yu W."/>
            <person name="Steritz M."/>
            <person name="Faye I."/>
            <person name="Xu J."/>
        </authorList>
    </citation>
    <scope>NUCLEOTIDE SEQUENCE</scope>
</reference>
<protein>
    <submittedName>
        <fullName evidence="2">Uncharacterized protein</fullName>
    </submittedName>
</protein>